<dbReference type="AlphaFoldDB" id="A0A9P8Q711"/>
<protein>
    <submittedName>
        <fullName evidence="1">Uncharacterized protein</fullName>
    </submittedName>
</protein>
<dbReference type="Proteomes" id="UP000774326">
    <property type="component" value="Unassembled WGS sequence"/>
</dbReference>
<proteinExistence type="predicted"/>
<accession>A0A9P8Q711</accession>
<gene>
    <name evidence="1" type="ORF">WICPIJ_003489</name>
</gene>
<reference evidence="1" key="1">
    <citation type="journal article" date="2021" name="Open Biol.">
        <title>Shared evolutionary footprints suggest mitochondrial oxidative damage underlies multiple complex I losses in fungi.</title>
        <authorList>
            <person name="Schikora-Tamarit M.A."/>
            <person name="Marcet-Houben M."/>
            <person name="Nosek J."/>
            <person name="Gabaldon T."/>
        </authorList>
    </citation>
    <scope>NUCLEOTIDE SEQUENCE</scope>
    <source>
        <strain evidence="1">CBS2887</strain>
    </source>
</reference>
<organism evidence="1 2">
    <name type="scientific">Wickerhamomyces pijperi</name>
    <name type="common">Yeast</name>
    <name type="synonym">Pichia pijperi</name>
    <dbReference type="NCBI Taxonomy" id="599730"/>
    <lineage>
        <taxon>Eukaryota</taxon>
        <taxon>Fungi</taxon>
        <taxon>Dikarya</taxon>
        <taxon>Ascomycota</taxon>
        <taxon>Saccharomycotina</taxon>
        <taxon>Saccharomycetes</taxon>
        <taxon>Phaffomycetales</taxon>
        <taxon>Wickerhamomycetaceae</taxon>
        <taxon>Wickerhamomyces</taxon>
    </lineage>
</organism>
<dbReference type="EMBL" id="JAEUBG010001926">
    <property type="protein sequence ID" value="KAH3685532.1"/>
    <property type="molecule type" value="Genomic_DNA"/>
</dbReference>
<reference evidence="1" key="2">
    <citation type="submission" date="2021-01" db="EMBL/GenBank/DDBJ databases">
        <authorList>
            <person name="Schikora-Tamarit M.A."/>
        </authorList>
    </citation>
    <scope>NUCLEOTIDE SEQUENCE</scope>
    <source>
        <strain evidence="1">CBS2887</strain>
    </source>
</reference>
<comment type="caution">
    <text evidence="1">The sequence shown here is derived from an EMBL/GenBank/DDBJ whole genome shotgun (WGS) entry which is preliminary data.</text>
</comment>
<evidence type="ECO:0000313" key="1">
    <source>
        <dbReference type="EMBL" id="KAH3685532.1"/>
    </source>
</evidence>
<keyword evidence="2" id="KW-1185">Reference proteome</keyword>
<evidence type="ECO:0000313" key="2">
    <source>
        <dbReference type="Proteomes" id="UP000774326"/>
    </source>
</evidence>
<feature type="non-terminal residue" evidence="1">
    <location>
        <position position="1"/>
    </location>
</feature>
<name>A0A9P8Q711_WICPI</name>
<sequence length="101" mass="11129">NCLSPIQAVYSKLSSSLRIESPSELSSPSSSRELLSESLVRREDCMLNLFWKSNRFFSGNKLKALSAANAIAALEFFLRNPERIPPLVPLGNFASSLIAVK</sequence>